<evidence type="ECO:0000256" key="6">
    <source>
        <dbReference type="ARBA" id="ARBA00032875"/>
    </source>
</evidence>
<feature type="domain" description="AMP-dependent synthetase/ligase" evidence="7">
    <location>
        <begin position="25"/>
        <end position="433"/>
    </location>
</feature>
<sequence>MLKEYEHPLTKPIDSDKNIFSLLDTRATERPDDDLIGYKGDDGQWAYFKADQFRSMVIMIAKGLLAKGIKKGDSIAILARTRWEWTCLDNAILSIGAVVVPIYETDSPAQIKHIVNDSAVKFLIAENDEQLHKIDSIADECPTLEETFVMDSDGGSDSVIDIFNEFGHNKTDADFWEAEKAVRGSDLASIVYTSGSTGVPKGIELTHSNFVFVALSGDQTMPDIGHVPGGSRLLLFLPLTHVFARYMQFFSFCSPMTLGLSHNFKTVITDFRDFQPTFILSVPRIFEKVYNAASQRAGRGIKGKVFRNSVKLARQWSYAQQEGKKLPLPERIMYSIYNNLVYKQILEVFGGRVRNAVSGGAPLDADITHFFNGIGMPILEGYGMTETCAPVSVNPTEGYKIGTVGPTLEGIDVGITEEGEICLKGPNICRAYHNNPELTKQQIIDGWLHTGDLGQVDDDGFITITGRKKDMIITAGGKNVSPEILEAAVMSSPVVDHCVLVGDKKPFVSALITLNLVDANQWLKGQGAAPETSLEEAVANPIIRAEVKRVVDKANAQVSRAESIRKYLILPDTISQENGMLTASLKIRRKAITDHYQHLIDTEIYGPRTGKKKTKR</sequence>
<dbReference type="GO" id="GO:0016020">
    <property type="term" value="C:membrane"/>
    <property type="evidence" value="ECO:0007669"/>
    <property type="project" value="TreeGrafter"/>
</dbReference>
<dbReference type="Gene3D" id="3.30.300.30">
    <property type="match status" value="1"/>
</dbReference>
<dbReference type="CDD" id="cd05907">
    <property type="entry name" value="VL_LC_FACS_like"/>
    <property type="match status" value="1"/>
</dbReference>
<evidence type="ECO:0000256" key="3">
    <source>
        <dbReference type="ARBA" id="ARBA00022832"/>
    </source>
</evidence>
<dbReference type="eggNOG" id="COG1022">
    <property type="taxonomic scope" value="Bacteria"/>
</dbReference>
<name>W5IJX4_SCAIO</name>
<comment type="catalytic activity">
    <reaction evidence="5">
        <text>a long-chain fatty acid + ATP + CoA = a long-chain fatty acyl-CoA + AMP + diphosphate</text>
        <dbReference type="Rhea" id="RHEA:15421"/>
        <dbReference type="ChEBI" id="CHEBI:30616"/>
        <dbReference type="ChEBI" id="CHEBI:33019"/>
        <dbReference type="ChEBI" id="CHEBI:57287"/>
        <dbReference type="ChEBI" id="CHEBI:57560"/>
        <dbReference type="ChEBI" id="CHEBI:83139"/>
        <dbReference type="ChEBI" id="CHEBI:456215"/>
        <dbReference type="EC" id="6.2.1.3"/>
    </reaction>
    <physiologicalReaction direction="left-to-right" evidence="5">
        <dbReference type="Rhea" id="RHEA:15422"/>
    </physiologicalReaction>
</comment>
<keyword evidence="9" id="KW-1185">Reference proteome</keyword>
<dbReference type="Proteomes" id="UP000005777">
    <property type="component" value="Unassembled WGS sequence"/>
</dbReference>
<organism evidence="8 9">
    <name type="scientific">Scardovia inopinata F0304</name>
    <dbReference type="NCBI Taxonomy" id="641146"/>
    <lineage>
        <taxon>Bacteria</taxon>
        <taxon>Bacillati</taxon>
        <taxon>Actinomycetota</taxon>
        <taxon>Actinomycetes</taxon>
        <taxon>Bifidobacteriales</taxon>
        <taxon>Bifidobacteriaceae</taxon>
        <taxon>Scardovia</taxon>
    </lineage>
</organism>
<evidence type="ECO:0000256" key="5">
    <source>
        <dbReference type="ARBA" id="ARBA00024484"/>
    </source>
</evidence>
<reference evidence="8 9" key="1">
    <citation type="submission" date="2012-01" db="EMBL/GenBank/DDBJ databases">
        <title>The Genome Sequence of Scardovia inopinata F0304.</title>
        <authorList>
            <consortium name="The Broad Institute Genome Sequencing Platform"/>
            <person name="Ward D."/>
            <person name="Earl A."/>
            <person name="Feldgarden M."/>
            <person name="Gevers D."/>
            <person name="Young S."/>
            <person name="Zeng Q."/>
            <person name="Koehrsen M."/>
            <person name="Alvarado L."/>
            <person name="Berlin A.M."/>
            <person name="Borenstein D."/>
            <person name="Chapman S.B."/>
            <person name="Chen Z."/>
            <person name="Engels R."/>
            <person name="Freedman E."/>
            <person name="Gellesch M."/>
            <person name="Goldberg J."/>
            <person name="Griggs A."/>
            <person name="Gujja S."/>
            <person name="Heilman E.R."/>
            <person name="Heiman D.I."/>
            <person name="Hepburn T.A."/>
            <person name="Howarth C."/>
            <person name="Jen D."/>
            <person name="Larson L."/>
            <person name="Mehta T."/>
            <person name="Park D."/>
            <person name="Pearson M."/>
            <person name="Richards J."/>
            <person name="Roberts A."/>
            <person name="Saif S."/>
            <person name="Shea T.D."/>
            <person name="Shenoy N."/>
            <person name="Sisk P."/>
            <person name="Stolte C."/>
            <person name="Sykes S.N."/>
            <person name="Walk T."/>
            <person name="White J."/>
            <person name="Yandava C."/>
            <person name="Izard J."/>
            <person name="Baranova O.V."/>
            <person name="Blanton J.M."/>
            <person name="Tanner A.C."/>
            <person name="Dewhirst F."/>
            <person name="Haas B."/>
            <person name="Nusbaum C."/>
            <person name="Birren B."/>
        </authorList>
    </citation>
    <scope>NUCLEOTIDE SEQUENCE [LARGE SCALE GENOMIC DNA]</scope>
    <source>
        <strain evidence="8 9">F0304</strain>
    </source>
</reference>
<accession>W5IJX4</accession>
<keyword evidence="2" id="KW-0436">Ligase</keyword>
<dbReference type="RefSeq" id="WP_006293183.1">
    <property type="nucleotide sequence ID" value="NZ_GG770225.1"/>
</dbReference>
<dbReference type="InterPro" id="IPR042099">
    <property type="entry name" value="ANL_N_sf"/>
</dbReference>
<dbReference type="SUPFAM" id="SSF56801">
    <property type="entry name" value="Acetyl-CoA synthetase-like"/>
    <property type="match status" value="1"/>
</dbReference>
<dbReference type="HOGENOM" id="CLU_000022_45_5_11"/>
<dbReference type="InterPro" id="IPR045851">
    <property type="entry name" value="AMP-bd_C_sf"/>
</dbReference>
<evidence type="ECO:0000256" key="1">
    <source>
        <dbReference type="ARBA" id="ARBA00006432"/>
    </source>
</evidence>
<dbReference type="GO" id="GO:0004467">
    <property type="term" value="F:long-chain fatty acid-CoA ligase activity"/>
    <property type="evidence" value="ECO:0007669"/>
    <property type="project" value="UniProtKB-EC"/>
</dbReference>
<dbReference type="PANTHER" id="PTHR43272">
    <property type="entry name" value="LONG-CHAIN-FATTY-ACID--COA LIGASE"/>
    <property type="match status" value="1"/>
</dbReference>
<dbReference type="PANTHER" id="PTHR43272:SF32">
    <property type="entry name" value="AMP-DEPENDENT SYNTHETASE_LIGASE DOMAIN-CONTAINING PROTEIN"/>
    <property type="match status" value="1"/>
</dbReference>
<dbReference type="InterPro" id="IPR020845">
    <property type="entry name" value="AMP-binding_CS"/>
</dbReference>
<dbReference type="AlphaFoldDB" id="W5IJX4"/>
<evidence type="ECO:0000259" key="7">
    <source>
        <dbReference type="Pfam" id="PF00501"/>
    </source>
</evidence>
<dbReference type="PROSITE" id="PS00455">
    <property type="entry name" value="AMP_BINDING"/>
    <property type="match status" value="1"/>
</dbReference>
<dbReference type="EMBL" id="ADCX01000004">
    <property type="protein sequence ID" value="EFG27179.1"/>
    <property type="molecule type" value="Genomic_DNA"/>
</dbReference>
<keyword evidence="4" id="KW-0443">Lipid metabolism</keyword>
<proteinExistence type="inferred from homology"/>
<evidence type="ECO:0000256" key="2">
    <source>
        <dbReference type="ARBA" id="ARBA00022598"/>
    </source>
</evidence>
<keyword evidence="3" id="KW-0276">Fatty acid metabolism</keyword>
<protein>
    <recommendedName>
        <fullName evidence="6">Acyl-CoA synthetase</fullName>
    </recommendedName>
</protein>
<dbReference type="Gene3D" id="3.40.50.12780">
    <property type="entry name" value="N-terminal domain of ligase-like"/>
    <property type="match status" value="1"/>
</dbReference>
<evidence type="ECO:0000313" key="8">
    <source>
        <dbReference type="EMBL" id="EFG27179.1"/>
    </source>
</evidence>
<gene>
    <name evidence="8" type="ORF">HMPREF9020_00818</name>
</gene>
<comment type="caution">
    <text evidence="8">The sequence shown here is derived from an EMBL/GenBank/DDBJ whole genome shotgun (WGS) entry which is preliminary data.</text>
</comment>
<dbReference type="InterPro" id="IPR000873">
    <property type="entry name" value="AMP-dep_synth/lig_dom"/>
</dbReference>
<dbReference type="Pfam" id="PF23562">
    <property type="entry name" value="AMP-binding_C_3"/>
    <property type="match status" value="1"/>
</dbReference>
<comment type="similarity">
    <text evidence="1">Belongs to the ATP-dependent AMP-binding enzyme family.</text>
</comment>
<evidence type="ECO:0000256" key="4">
    <source>
        <dbReference type="ARBA" id="ARBA00023098"/>
    </source>
</evidence>
<dbReference type="Pfam" id="PF00501">
    <property type="entry name" value="AMP-binding"/>
    <property type="match status" value="1"/>
</dbReference>
<evidence type="ECO:0000313" key="9">
    <source>
        <dbReference type="Proteomes" id="UP000005777"/>
    </source>
</evidence>